<dbReference type="InterPro" id="IPR024925">
    <property type="entry name" value="Malonyl_CoA-ACP_transAc"/>
</dbReference>
<dbReference type="InterPro" id="IPR001227">
    <property type="entry name" value="Ac_transferase_dom_sf"/>
</dbReference>
<dbReference type="GO" id="GO:0004314">
    <property type="term" value="F:[acyl-carrier-protein] S-malonyltransferase activity"/>
    <property type="evidence" value="ECO:0007669"/>
    <property type="project" value="UniProtKB-EC"/>
</dbReference>
<dbReference type="EC" id="2.3.1.39" evidence="1 6"/>
<protein>
    <recommendedName>
        <fullName evidence="2 6">Malonyl CoA-acyl carrier protein transacylase</fullName>
        <ecNumber evidence="1 6">2.3.1.39</ecNumber>
    </recommendedName>
</protein>
<gene>
    <name evidence="9" type="ORF">NYP16_09600</name>
</gene>
<dbReference type="InterPro" id="IPR050858">
    <property type="entry name" value="Mal-CoA-ACP_Trans/PKS_FabD"/>
</dbReference>
<dbReference type="SUPFAM" id="SSF55048">
    <property type="entry name" value="Probable ACP-binding domain of malonyl-CoA ACP transacylase"/>
    <property type="match status" value="1"/>
</dbReference>
<feature type="domain" description="Malonyl-CoA:ACP transacylase (MAT)" evidence="8">
    <location>
        <begin position="6"/>
        <end position="303"/>
    </location>
</feature>
<evidence type="ECO:0000259" key="8">
    <source>
        <dbReference type="SMART" id="SM00827"/>
    </source>
</evidence>
<organism evidence="9 10">
    <name type="scientific">Govanella unica</name>
    <dbReference type="NCBI Taxonomy" id="2975056"/>
    <lineage>
        <taxon>Bacteria</taxon>
        <taxon>Pseudomonadati</taxon>
        <taxon>Pseudomonadota</taxon>
        <taxon>Alphaproteobacteria</taxon>
        <taxon>Emcibacterales</taxon>
        <taxon>Govanellaceae</taxon>
        <taxon>Govanella</taxon>
    </lineage>
</organism>
<dbReference type="SUPFAM" id="SSF52151">
    <property type="entry name" value="FabD/lysophospholipase-like"/>
    <property type="match status" value="1"/>
</dbReference>
<evidence type="ECO:0000256" key="2">
    <source>
        <dbReference type="ARBA" id="ARBA00018953"/>
    </source>
</evidence>
<dbReference type="AlphaFoldDB" id="A0A9X3TYR3"/>
<dbReference type="PANTHER" id="PTHR42681:SF1">
    <property type="entry name" value="MALONYL-COA-ACYL CARRIER PROTEIN TRANSACYLASE, MITOCHONDRIAL"/>
    <property type="match status" value="1"/>
</dbReference>
<evidence type="ECO:0000256" key="3">
    <source>
        <dbReference type="ARBA" id="ARBA00022679"/>
    </source>
</evidence>
<dbReference type="PANTHER" id="PTHR42681">
    <property type="entry name" value="MALONYL-COA-ACYL CARRIER PROTEIN TRANSACYLASE, MITOCHONDRIAL"/>
    <property type="match status" value="1"/>
</dbReference>
<accession>A0A9X3TYR3</accession>
<comment type="caution">
    <text evidence="9">The sequence shown here is derived from an EMBL/GenBank/DDBJ whole genome shotgun (WGS) entry which is preliminary data.</text>
</comment>
<dbReference type="Pfam" id="PF00698">
    <property type="entry name" value="Acyl_transf_1"/>
    <property type="match status" value="1"/>
</dbReference>
<dbReference type="PIRSF" id="PIRSF000446">
    <property type="entry name" value="Mct"/>
    <property type="match status" value="1"/>
</dbReference>
<dbReference type="EMBL" id="JANWOI010000003">
    <property type="protein sequence ID" value="MDA5194204.1"/>
    <property type="molecule type" value="Genomic_DNA"/>
</dbReference>
<reference evidence="9" key="2">
    <citation type="journal article" date="2023" name="Syst. Appl. Microbiol.">
        <title>Govania unica gen. nov., sp. nov., a rare biosphere bacterium that represents a novel family in the class Alphaproteobacteria.</title>
        <authorList>
            <person name="Vandamme P."/>
            <person name="Peeters C."/>
            <person name="Hettiarachchi A."/>
            <person name="Cnockaert M."/>
            <person name="Carlier A."/>
        </authorList>
    </citation>
    <scope>NUCLEOTIDE SEQUENCE</scope>
    <source>
        <strain evidence="9">LMG 31809</strain>
    </source>
</reference>
<dbReference type="SMART" id="SM00827">
    <property type="entry name" value="PKS_AT"/>
    <property type="match status" value="1"/>
</dbReference>
<evidence type="ECO:0000256" key="1">
    <source>
        <dbReference type="ARBA" id="ARBA00013258"/>
    </source>
</evidence>
<comment type="catalytic activity">
    <reaction evidence="5 6">
        <text>holo-[ACP] + malonyl-CoA = malonyl-[ACP] + CoA</text>
        <dbReference type="Rhea" id="RHEA:41792"/>
        <dbReference type="Rhea" id="RHEA-COMP:9623"/>
        <dbReference type="Rhea" id="RHEA-COMP:9685"/>
        <dbReference type="ChEBI" id="CHEBI:57287"/>
        <dbReference type="ChEBI" id="CHEBI:57384"/>
        <dbReference type="ChEBI" id="CHEBI:64479"/>
        <dbReference type="ChEBI" id="CHEBI:78449"/>
        <dbReference type="EC" id="2.3.1.39"/>
    </reaction>
</comment>
<keyword evidence="3 6" id="KW-0808">Transferase</keyword>
<evidence type="ECO:0000256" key="5">
    <source>
        <dbReference type="ARBA" id="ARBA00048462"/>
    </source>
</evidence>
<evidence type="ECO:0000256" key="7">
    <source>
        <dbReference type="PIRSR" id="PIRSR000446-1"/>
    </source>
</evidence>
<keyword evidence="4 6" id="KW-0012">Acyltransferase</keyword>
<dbReference type="RefSeq" id="WP_274943908.1">
    <property type="nucleotide sequence ID" value="NZ_JANWOI010000003.1"/>
</dbReference>
<dbReference type="Gene3D" id="3.30.70.250">
    <property type="entry name" value="Malonyl-CoA ACP transacylase, ACP-binding"/>
    <property type="match status" value="1"/>
</dbReference>
<dbReference type="GO" id="GO:0006633">
    <property type="term" value="P:fatty acid biosynthetic process"/>
    <property type="evidence" value="ECO:0007669"/>
    <property type="project" value="TreeGrafter"/>
</dbReference>
<proteinExistence type="inferred from homology"/>
<comment type="similarity">
    <text evidence="6">Belongs to the fabD family.</text>
</comment>
<dbReference type="Proteomes" id="UP001141619">
    <property type="component" value="Unassembled WGS sequence"/>
</dbReference>
<name>A0A9X3TYR3_9PROT</name>
<feature type="active site" evidence="7">
    <location>
        <position position="86"/>
    </location>
</feature>
<dbReference type="InterPro" id="IPR014043">
    <property type="entry name" value="Acyl_transferase_dom"/>
</dbReference>
<evidence type="ECO:0000256" key="6">
    <source>
        <dbReference type="PIRNR" id="PIRNR000446"/>
    </source>
</evidence>
<reference evidence="9" key="1">
    <citation type="submission" date="2022-08" db="EMBL/GenBank/DDBJ databases">
        <authorList>
            <person name="Vandamme P."/>
            <person name="Hettiarachchi A."/>
            <person name="Peeters C."/>
            <person name="Cnockaert M."/>
            <person name="Carlier A."/>
        </authorList>
    </citation>
    <scope>NUCLEOTIDE SEQUENCE</scope>
    <source>
        <strain evidence="9">LMG 31809</strain>
    </source>
</reference>
<evidence type="ECO:0000313" key="10">
    <source>
        <dbReference type="Proteomes" id="UP001141619"/>
    </source>
</evidence>
<dbReference type="InterPro" id="IPR016036">
    <property type="entry name" value="Malonyl_transacylase_ACP-bd"/>
</dbReference>
<dbReference type="InterPro" id="IPR016035">
    <property type="entry name" value="Acyl_Trfase/lysoPLipase"/>
</dbReference>
<sequence length="303" mass="31809">MTLAFLCPGQGAQTPGFLHDLPDHPAVAETVREASHYLGFDVLDLDGAEALRSTVAVQIATVVASVATARALAADGVRPDMVAGLSVGSYSAAIIADAIDFGDGLLLLHKRASLMAVAYPTGYGLAVVAGLTENSVRKLIAGSDQRAYIANLNSPTEFVISGAVTALLAVLAEARKFGARRAELLDVAVPSHCPLLSAVADELTEIAATIPMRSPAMIYIGNRRCRVLRDAAQVREELATNLAFPVPWHDATTLMQELGAEMFLELLPGNVLSGLARFSLPALKAVALQELSLEQAVSMVGKI</sequence>
<evidence type="ECO:0000256" key="4">
    <source>
        <dbReference type="ARBA" id="ARBA00023315"/>
    </source>
</evidence>
<dbReference type="GO" id="GO:0005829">
    <property type="term" value="C:cytosol"/>
    <property type="evidence" value="ECO:0007669"/>
    <property type="project" value="TreeGrafter"/>
</dbReference>
<evidence type="ECO:0000313" key="9">
    <source>
        <dbReference type="EMBL" id="MDA5194204.1"/>
    </source>
</evidence>
<feature type="active site" evidence="7">
    <location>
        <position position="192"/>
    </location>
</feature>
<keyword evidence="10" id="KW-1185">Reference proteome</keyword>
<dbReference type="Gene3D" id="3.40.366.10">
    <property type="entry name" value="Malonyl-Coenzyme A Acyl Carrier Protein, domain 2"/>
    <property type="match status" value="1"/>
</dbReference>